<keyword evidence="8" id="KW-0677">Repeat</keyword>
<dbReference type="FunFam" id="1.20.1280.290:FF:000004">
    <property type="entry name" value="Sugar transporter SWEET"/>
    <property type="match status" value="1"/>
</dbReference>
<keyword evidence="10" id="KW-0333">Golgi apparatus</keyword>
<feature type="transmembrane region" description="Helical" evidence="12">
    <location>
        <begin position="126"/>
        <end position="145"/>
    </location>
</feature>
<feature type="transmembrane region" description="Helical" evidence="12">
    <location>
        <begin position="184"/>
        <end position="205"/>
    </location>
</feature>
<evidence type="ECO:0000313" key="13">
    <source>
        <dbReference type="EMBL" id="RZF36258.1"/>
    </source>
</evidence>
<comment type="caution">
    <text evidence="13">The sequence shown here is derived from an EMBL/GenBank/DDBJ whole genome shotgun (WGS) entry which is preliminary data.</text>
</comment>
<dbReference type="GO" id="GO:0005886">
    <property type="term" value="C:plasma membrane"/>
    <property type="evidence" value="ECO:0007669"/>
    <property type="project" value="UniProtKB-SubCell"/>
</dbReference>
<evidence type="ECO:0000256" key="11">
    <source>
        <dbReference type="ARBA" id="ARBA00023136"/>
    </source>
</evidence>
<keyword evidence="7 12" id="KW-0812">Transmembrane</keyword>
<dbReference type="EMBL" id="QKKF02026713">
    <property type="protein sequence ID" value="RZF36258.1"/>
    <property type="molecule type" value="Genomic_DNA"/>
</dbReference>
<protein>
    <recommendedName>
        <fullName evidence="12">Sugar transporter SWEET</fullName>
    </recommendedName>
</protein>
<keyword evidence="5" id="KW-1003">Cell membrane</keyword>
<keyword evidence="4 12" id="KW-0813">Transport</keyword>
<dbReference type="Pfam" id="PF03083">
    <property type="entry name" value="MtN3_slv"/>
    <property type="match status" value="2"/>
</dbReference>
<feature type="transmembrane region" description="Helical" evidence="12">
    <location>
        <begin position="45"/>
        <end position="63"/>
    </location>
</feature>
<evidence type="ECO:0000256" key="8">
    <source>
        <dbReference type="ARBA" id="ARBA00022737"/>
    </source>
</evidence>
<dbReference type="InParanoid" id="A0A482WS24"/>
<dbReference type="PANTHER" id="PTHR10791">
    <property type="entry name" value="RAG1-ACTIVATING PROTEIN 1"/>
    <property type="match status" value="1"/>
</dbReference>
<reference evidence="13 14" key="1">
    <citation type="journal article" date="2017" name="Gigascience">
        <title>Genome sequence of the small brown planthopper, Laodelphax striatellus.</title>
        <authorList>
            <person name="Zhu J."/>
            <person name="Jiang F."/>
            <person name="Wang X."/>
            <person name="Yang P."/>
            <person name="Bao Y."/>
            <person name="Zhao W."/>
            <person name="Wang W."/>
            <person name="Lu H."/>
            <person name="Wang Q."/>
            <person name="Cui N."/>
            <person name="Li J."/>
            <person name="Chen X."/>
            <person name="Luo L."/>
            <person name="Yu J."/>
            <person name="Kang L."/>
            <person name="Cui F."/>
        </authorList>
    </citation>
    <scope>NUCLEOTIDE SEQUENCE [LARGE SCALE GENOMIC DNA]</scope>
    <source>
        <strain evidence="13">Lst14</strain>
    </source>
</reference>
<dbReference type="PANTHER" id="PTHR10791:SF5">
    <property type="entry name" value="SUGAR TRANSPORTER SWEET"/>
    <property type="match status" value="1"/>
</dbReference>
<dbReference type="InterPro" id="IPR047664">
    <property type="entry name" value="SWEET"/>
</dbReference>
<dbReference type="Gene3D" id="1.20.1280.290">
    <property type="match status" value="2"/>
</dbReference>
<dbReference type="FunCoup" id="A0A482WS24">
    <property type="interactions" value="180"/>
</dbReference>
<gene>
    <name evidence="13" type="ORF">LSTR_LSTR014275</name>
</gene>
<evidence type="ECO:0000256" key="9">
    <source>
        <dbReference type="ARBA" id="ARBA00022989"/>
    </source>
</evidence>
<dbReference type="OrthoDB" id="409725at2759"/>
<evidence type="ECO:0000256" key="3">
    <source>
        <dbReference type="ARBA" id="ARBA00007809"/>
    </source>
</evidence>
<dbReference type="GO" id="GO:0051119">
    <property type="term" value="F:sugar transmembrane transporter activity"/>
    <property type="evidence" value="ECO:0007669"/>
    <property type="project" value="InterPro"/>
</dbReference>
<keyword evidence="11 12" id="KW-0472">Membrane</keyword>
<proteinExistence type="inferred from homology"/>
<evidence type="ECO:0000256" key="5">
    <source>
        <dbReference type="ARBA" id="ARBA00022475"/>
    </source>
</evidence>
<name>A0A482WS24_LAOST</name>
<feature type="transmembrane region" description="Helical" evidence="12">
    <location>
        <begin position="69"/>
        <end position="89"/>
    </location>
</feature>
<accession>A0A482WS24</accession>
<comment type="caution">
    <text evidence="12">Lacks conserved residue(s) required for the propagation of feature annotation.</text>
</comment>
<evidence type="ECO:0000256" key="10">
    <source>
        <dbReference type="ARBA" id="ARBA00023034"/>
    </source>
</evidence>
<dbReference type="SMR" id="A0A482WS24"/>
<comment type="similarity">
    <text evidence="3 12">Belongs to the SWEET sugar transporter family.</text>
</comment>
<evidence type="ECO:0000256" key="2">
    <source>
        <dbReference type="ARBA" id="ARBA00004653"/>
    </source>
</evidence>
<keyword evidence="9 12" id="KW-1133">Transmembrane helix</keyword>
<feature type="transmembrane region" description="Helical" evidence="12">
    <location>
        <begin position="12"/>
        <end position="33"/>
    </location>
</feature>
<comment type="subcellular location">
    <subcellularLocation>
        <location evidence="1">Cell membrane</location>
        <topology evidence="1">Multi-pass membrane protein</topology>
    </subcellularLocation>
    <subcellularLocation>
        <location evidence="2">Golgi apparatus membrane</location>
        <topology evidence="2">Multi-pass membrane protein</topology>
    </subcellularLocation>
</comment>
<dbReference type="Proteomes" id="UP000291343">
    <property type="component" value="Unassembled WGS sequence"/>
</dbReference>
<organism evidence="13 14">
    <name type="scientific">Laodelphax striatellus</name>
    <name type="common">Small brown planthopper</name>
    <name type="synonym">Delphax striatella</name>
    <dbReference type="NCBI Taxonomy" id="195883"/>
    <lineage>
        <taxon>Eukaryota</taxon>
        <taxon>Metazoa</taxon>
        <taxon>Ecdysozoa</taxon>
        <taxon>Arthropoda</taxon>
        <taxon>Hexapoda</taxon>
        <taxon>Insecta</taxon>
        <taxon>Pterygota</taxon>
        <taxon>Neoptera</taxon>
        <taxon>Paraneoptera</taxon>
        <taxon>Hemiptera</taxon>
        <taxon>Auchenorrhyncha</taxon>
        <taxon>Fulgoroidea</taxon>
        <taxon>Delphacidae</taxon>
        <taxon>Criomorphinae</taxon>
        <taxon>Laodelphax</taxon>
    </lineage>
</organism>
<evidence type="ECO:0000256" key="6">
    <source>
        <dbReference type="ARBA" id="ARBA00022597"/>
    </source>
</evidence>
<dbReference type="GO" id="GO:0000139">
    <property type="term" value="C:Golgi membrane"/>
    <property type="evidence" value="ECO:0007669"/>
    <property type="project" value="UniProtKB-SubCell"/>
</dbReference>
<dbReference type="InterPro" id="IPR004316">
    <property type="entry name" value="SWEET_rpt"/>
</dbReference>
<feature type="transmembrane region" description="Helical" evidence="12">
    <location>
        <begin position="157"/>
        <end position="178"/>
    </location>
</feature>
<evidence type="ECO:0000256" key="1">
    <source>
        <dbReference type="ARBA" id="ARBA00004651"/>
    </source>
</evidence>
<evidence type="ECO:0000313" key="14">
    <source>
        <dbReference type="Proteomes" id="UP000291343"/>
    </source>
</evidence>
<keyword evidence="6 12" id="KW-0762">Sugar transport</keyword>
<evidence type="ECO:0000256" key="12">
    <source>
        <dbReference type="RuleBase" id="RU910715"/>
    </source>
</evidence>
<sequence length="223" mass="24784">MALEDYKDLVATAASITTIGQFFAPVFICKEIIQKGNTKDVDPMPFIGGMVMSMLMLQHGMILNDPAMIPVNVSGFTLNFIYFAIYYLYSDDKDSLHAKLAKGTAVTAILIGYAQFESEKQVEFRFGIIVTVLMLSLIGAPLLQLGDIIKKKSTKGLPFPLIFSGTIVTFLWLLYGIIIKNVFIQFQNVVGFLLCAIQLSLFAIYPNSSEDETLLKEDGKKRN</sequence>
<dbReference type="AlphaFoldDB" id="A0A482WS24"/>
<keyword evidence="14" id="KW-1185">Reference proteome</keyword>
<evidence type="ECO:0000256" key="4">
    <source>
        <dbReference type="ARBA" id="ARBA00022448"/>
    </source>
</evidence>
<evidence type="ECO:0000256" key="7">
    <source>
        <dbReference type="ARBA" id="ARBA00022692"/>
    </source>
</evidence>
<comment type="function">
    <text evidence="12">Mediates sugar transport across membranes.</text>
</comment>